<organism evidence="3 4">
    <name type="scientific">Mycobacterium adipatum</name>
    <dbReference type="NCBI Taxonomy" id="1682113"/>
    <lineage>
        <taxon>Bacteria</taxon>
        <taxon>Bacillati</taxon>
        <taxon>Actinomycetota</taxon>
        <taxon>Actinomycetes</taxon>
        <taxon>Mycobacteriales</taxon>
        <taxon>Mycobacteriaceae</taxon>
        <taxon>Mycobacterium</taxon>
    </lineage>
</organism>
<name>A0A172UML0_9MYCO</name>
<gene>
    <name evidence="3" type="ORF">A7U43_13050</name>
</gene>
<feature type="transmembrane region" description="Helical" evidence="1">
    <location>
        <begin position="12"/>
        <end position="36"/>
    </location>
</feature>
<dbReference type="Pfam" id="PF09851">
    <property type="entry name" value="SHOCT"/>
    <property type="match status" value="1"/>
</dbReference>
<dbReference type="AlphaFoldDB" id="A0A172UML0"/>
<proteinExistence type="predicted"/>
<dbReference type="STRING" id="1682113.A7U43_13050"/>
<dbReference type="OrthoDB" id="5996503at2"/>
<dbReference type="InterPro" id="IPR018649">
    <property type="entry name" value="SHOCT"/>
</dbReference>
<keyword evidence="1" id="KW-1133">Transmembrane helix</keyword>
<evidence type="ECO:0000256" key="1">
    <source>
        <dbReference type="SAM" id="Phobius"/>
    </source>
</evidence>
<accession>A0A172UML0</accession>
<feature type="domain" description="SHOCT" evidence="2">
    <location>
        <begin position="220"/>
        <end position="247"/>
    </location>
</feature>
<evidence type="ECO:0000259" key="2">
    <source>
        <dbReference type="Pfam" id="PF09851"/>
    </source>
</evidence>
<evidence type="ECO:0000313" key="3">
    <source>
        <dbReference type="EMBL" id="ANE80120.1"/>
    </source>
</evidence>
<evidence type="ECO:0000313" key="4">
    <source>
        <dbReference type="Proteomes" id="UP000077143"/>
    </source>
</evidence>
<dbReference type="Proteomes" id="UP000077143">
    <property type="component" value="Chromosome"/>
</dbReference>
<keyword evidence="4" id="KW-1185">Reference proteome</keyword>
<dbReference type="RefSeq" id="WP_067995715.1">
    <property type="nucleotide sequence ID" value="NZ_CP015596.1"/>
</dbReference>
<dbReference type="KEGG" id="madi:A7U43_13050"/>
<sequence>MRSATVPRLLTILAVVTMVVAGIGFIVTLILNAFVFDKYNAYGEVPIPGSAQLQLPAGEVVISFHTQIIGSAGGGGLPLPDLQMGIDPPAGVAEPTVNESIGGTTTVNNDARVRVWVAQFAEPGRYTIRTDGNVGAYLSPRLAFGHGSAWGALPWWCAAVFGLAVVGLVIARLWAAKVRRRPRPVAPGMPAPTFTIGDAPPVTHQPPPSYIPTEDGIRIEQLKTLAALRDCGALTDAEFEAEKRRLLGGG</sequence>
<keyword evidence="1" id="KW-0812">Transmembrane</keyword>
<keyword evidence="1" id="KW-0472">Membrane</keyword>
<reference evidence="3 4" key="1">
    <citation type="submission" date="2016-05" db="EMBL/GenBank/DDBJ databases">
        <title>Complete genome sequence of a phthalic acid esters degrading Mycobacterium sp. YC-RL4.</title>
        <authorList>
            <person name="Ren L."/>
            <person name="Fan S."/>
            <person name="Ruth N."/>
            <person name="Jia Y."/>
            <person name="Wang J."/>
            <person name="Qiao C."/>
        </authorList>
    </citation>
    <scope>NUCLEOTIDE SEQUENCE [LARGE SCALE GENOMIC DNA]</scope>
    <source>
        <strain evidence="3 4">YC-RL4</strain>
    </source>
</reference>
<feature type="transmembrane region" description="Helical" evidence="1">
    <location>
        <begin position="153"/>
        <end position="175"/>
    </location>
</feature>
<dbReference type="EMBL" id="CP015596">
    <property type="protein sequence ID" value="ANE80120.1"/>
    <property type="molecule type" value="Genomic_DNA"/>
</dbReference>
<protein>
    <recommendedName>
        <fullName evidence="2">SHOCT domain-containing protein</fullName>
    </recommendedName>
</protein>